<dbReference type="InterPro" id="IPR035996">
    <property type="entry name" value="4pyrrol_Methylase_sf"/>
</dbReference>
<keyword evidence="4 9" id="KW-0489">Methyltransferase</keyword>
<dbReference type="EMBL" id="JAWXYB010000018">
    <property type="protein sequence ID" value="MDX5931122.1"/>
    <property type="molecule type" value="Genomic_DNA"/>
</dbReference>
<comment type="similarity">
    <text evidence="2 7">Belongs to the precorrin methyltransferase family.</text>
</comment>
<name>A0AAW9DSV4_ACIAO</name>
<dbReference type="NCBIfam" id="TIGR01467">
    <property type="entry name" value="cobI_cbiL"/>
    <property type="match status" value="1"/>
</dbReference>
<evidence type="ECO:0000256" key="3">
    <source>
        <dbReference type="ARBA" id="ARBA00022573"/>
    </source>
</evidence>
<evidence type="ECO:0000256" key="5">
    <source>
        <dbReference type="ARBA" id="ARBA00022679"/>
    </source>
</evidence>
<evidence type="ECO:0000256" key="4">
    <source>
        <dbReference type="ARBA" id="ARBA00022603"/>
    </source>
</evidence>
<dbReference type="EC" id="2.1.1.130" evidence="9"/>
<dbReference type="PANTHER" id="PTHR43467">
    <property type="entry name" value="COBALT-PRECORRIN-2 C(20)-METHYLTRANSFERASE"/>
    <property type="match status" value="1"/>
</dbReference>
<evidence type="ECO:0000256" key="1">
    <source>
        <dbReference type="ARBA" id="ARBA00004953"/>
    </source>
</evidence>
<dbReference type="InterPro" id="IPR006364">
    <property type="entry name" value="CobI/CbiL/CobIJ_dom"/>
</dbReference>
<dbReference type="InterPro" id="IPR014776">
    <property type="entry name" value="4pyrrole_Mease_sub2"/>
</dbReference>
<dbReference type="Proteomes" id="UP001279553">
    <property type="component" value="Unassembled WGS sequence"/>
</dbReference>
<comment type="pathway">
    <text evidence="1">Cofactor biosynthesis; adenosylcobalamin biosynthesis.</text>
</comment>
<dbReference type="InterPro" id="IPR012382">
    <property type="entry name" value="CobI/CbiL"/>
</dbReference>
<dbReference type="GO" id="GO:0009236">
    <property type="term" value="P:cobalamin biosynthetic process"/>
    <property type="evidence" value="ECO:0007669"/>
    <property type="project" value="UniProtKB-UniRule"/>
</dbReference>
<proteinExistence type="inferred from homology"/>
<dbReference type="Gene3D" id="3.40.1010.10">
    <property type="entry name" value="Cobalt-precorrin-4 Transmethylase, Domain 1"/>
    <property type="match status" value="1"/>
</dbReference>
<dbReference type="Gene3D" id="3.30.950.10">
    <property type="entry name" value="Methyltransferase, Cobalt-precorrin-4 Transmethylase, Domain 2"/>
    <property type="match status" value="1"/>
</dbReference>
<dbReference type="GO" id="GO:0030788">
    <property type="term" value="F:precorrin-2 C20-methyltransferase activity"/>
    <property type="evidence" value="ECO:0007669"/>
    <property type="project" value="UniProtKB-EC"/>
</dbReference>
<protein>
    <submittedName>
        <fullName evidence="9">Precorrin-2 C(20)-methyltransferase</fullName>
        <ecNumber evidence="9">2.1.1.130</ecNumber>
    </submittedName>
</protein>
<evidence type="ECO:0000259" key="8">
    <source>
        <dbReference type="Pfam" id="PF00590"/>
    </source>
</evidence>
<feature type="domain" description="Tetrapyrrole methylase" evidence="8">
    <location>
        <begin position="6"/>
        <end position="218"/>
    </location>
</feature>
<keyword evidence="10" id="KW-1185">Reference proteome</keyword>
<keyword evidence="5 9" id="KW-0808">Transferase</keyword>
<evidence type="ECO:0000313" key="10">
    <source>
        <dbReference type="Proteomes" id="UP001279553"/>
    </source>
</evidence>
<dbReference type="InterPro" id="IPR014777">
    <property type="entry name" value="4pyrrole_Mease_sub1"/>
</dbReference>
<gene>
    <name evidence="9" type="ORF">SIL87_10135</name>
</gene>
<dbReference type="PANTHER" id="PTHR43467:SF2">
    <property type="entry name" value="COBALT-PRECORRIN-2 C(20)-METHYLTRANSFERASE"/>
    <property type="match status" value="1"/>
</dbReference>
<dbReference type="Pfam" id="PF00590">
    <property type="entry name" value="TP_methylase"/>
    <property type="match status" value="1"/>
</dbReference>
<dbReference type="AlphaFoldDB" id="A0AAW9DSV4"/>
<keyword evidence="6" id="KW-0949">S-adenosyl-L-methionine</keyword>
<evidence type="ECO:0000256" key="2">
    <source>
        <dbReference type="ARBA" id="ARBA00005879"/>
    </source>
</evidence>
<dbReference type="NCBIfam" id="NF004647">
    <property type="entry name" value="PRK05990.1"/>
    <property type="match status" value="1"/>
</dbReference>
<dbReference type="GO" id="GO:0032259">
    <property type="term" value="P:methylation"/>
    <property type="evidence" value="ECO:0007669"/>
    <property type="project" value="UniProtKB-KW"/>
</dbReference>
<reference evidence="9 10" key="1">
    <citation type="submission" date="2023-11" db="EMBL/GenBank/DDBJ databases">
        <title>MicrobeMod: A computational toolkit for identifying prokaryotic methylation and restriction-modification with nanopore sequencing.</title>
        <authorList>
            <person name="Crits-Christoph A."/>
            <person name="Kang S.C."/>
            <person name="Lee H."/>
            <person name="Ostrov N."/>
        </authorList>
    </citation>
    <scope>NUCLEOTIDE SEQUENCE [LARGE SCALE GENOMIC DNA]</scope>
    <source>
        <strain evidence="9 10">DSMZ 700</strain>
    </source>
</reference>
<keyword evidence="3" id="KW-0169">Cobalamin biosynthesis</keyword>
<dbReference type="PIRSF" id="PIRSF036427">
    <property type="entry name" value="Precrrn-2_mtase"/>
    <property type="match status" value="1"/>
</dbReference>
<evidence type="ECO:0000313" key="9">
    <source>
        <dbReference type="EMBL" id="MDX5931122.1"/>
    </source>
</evidence>
<sequence length="243" mass="25625">MSERGKLSIVGMGPGDPDLLTRKAARVLGEAPVVAYFAKSGRVGHARGIAEGLLARGVRELRFEYPYTTEIAHVSDEYRAAMDCFYDKSAREVAAALDGGADVALLCEGDPFLYGSAMYLADRLGPAYRHEVIPGVSGMSACWSRAGVPIAHGDDVLSVLPGTLPGDELAARLGGGGAAVIMKVGRNLAKIREAARQAGVMDRAIYVERGSMTGEAVMKLGDVVTPGAPYFSMVLIPGRRGVR</sequence>
<organism evidence="9 10">
    <name type="scientific">Acidiphilium acidophilum</name>
    <name type="common">Thiobacillus acidophilus</name>
    <dbReference type="NCBI Taxonomy" id="76588"/>
    <lineage>
        <taxon>Bacteria</taxon>
        <taxon>Pseudomonadati</taxon>
        <taxon>Pseudomonadota</taxon>
        <taxon>Alphaproteobacteria</taxon>
        <taxon>Acetobacterales</taxon>
        <taxon>Acidocellaceae</taxon>
        <taxon>Acidiphilium</taxon>
    </lineage>
</organism>
<accession>A0AAW9DSV4</accession>
<dbReference type="SUPFAM" id="SSF53790">
    <property type="entry name" value="Tetrapyrrole methylase"/>
    <property type="match status" value="1"/>
</dbReference>
<evidence type="ECO:0000256" key="7">
    <source>
        <dbReference type="PIRNR" id="PIRNR036427"/>
    </source>
</evidence>
<comment type="caution">
    <text evidence="9">The sequence shown here is derived from an EMBL/GenBank/DDBJ whole genome shotgun (WGS) entry which is preliminary data.</text>
</comment>
<evidence type="ECO:0000256" key="6">
    <source>
        <dbReference type="ARBA" id="ARBA00022691"/>
    </source>
</evidence>
<dbReference type="CDD" id="cd11645">
    <property type="entry name" value="Precorrin_2_C20_MT"/>
    <property type="match status" value="1"/>
</dbReference>
<dbReference type="InterPro" id="IPR000878">
    <property type="entry name" value="4pyrrol_Mease"/>
</dbReference>
<dbReference type="RefSeq" id="WP_319614040.1">
    <property type="nucleotide sequence ID" value="NZ_JAWXYB010000018.1"/>
</dbReference>